<dbReference type="InterPro" id="IPR002861">
    <property type="entry name" value="Reeler_dom"/>
</dbReference>
<evidence type="ECO:0000313" key="4">
    <source>
        <dbReference type="Proteomes" id="UP000274131"/>
    </source>
</evidence>
<protein>
    <submittedName>
        <fullName evidence="5">Reelin domain-containing protein</fullName>
    </submittedName>
</protein>
<keyword evidence="4" id="KW-1185">Reference proteome</keyword>
<dbReference type="WBParaSite" id="EVEC_0001301601-mRNA-1">
    <property type="protein sequence ID" value="EVEC_0001301601-mRNA-1"/>
    <property type="gene ID" value="EVEC_0001301601"/>
</dbReference>
<feature type="signal peptide" evidence="1">
    <location>
        <begin position="1"/>
        <end position="19"/>
    </location>
</feature>
<proteinExistence type="predicted"/>
<reference evidence="3 4" key="2">
    <citation type="submission" date="2018-10" db="EMBL/GenBank/DDBJ databases">
        <authorList>
            <consortium name="Pathogen Informatics"/>
        </authorList>
    </citation>
    <scope>NUCLEOTIDE SEQUENCE [LARGE SCALE GENOMIC DNA]</scope>
</reference>
<evidence type="ECO:0000256" key="1">
    <source>
        <dbReference type="SAM" id="SignalP"/>
    </source>
</evidence>
<keyword evidence="1" id="KW-0732">Signal</keyword>
<evidence type="ECO:0000313" key="3">
    <source>
        <dbReference type="EMBL" id="VDD97427.1"/>
    </source>
</evidence>
<reference evidence="5" key="1">
    <citation type="submission" date="2017-02" db="UniProtKB">
        <authorList>
            <consortium name="WormBaseParasite"/>
        </authorList>
    </citation>
    <scope>IDENTIFICATION</scope>
</reference>
<evidence type="ECO:0000313" key="5">
    <source>
        <dbReference type="WBParaSite" id="EVEC_0001301601-mRNA-1"/>
    </source>
</evidence>
<evidence type="ECO:0000259" key="2">
    <source>
        <dbReference type="Pfam" id="PF02014"/>
    </source>
</evidence>
<dbReference type="Proteomes" id="UP000274131">
    <property type="component" value="Unassembled WGS sequence"/>
</dbReference>
<dbReference type="OrthoDB" id="5852175at2759"/>
<accession>A0A0N4VPT2</accession>
<name>A0A0N4VPT2_ENTVE</name>
<sequence>MRIEKCLLILFLRSLPIFCDISIDFTVVDPACDRLIPTYNNNQVMPFGSSKFRIRVFDLNGIETFEYSNRPLLGKLDRKRFQLLKMLIKNLRLVRVEGDHYTRGQIHARALLFPDRQVGIFQEPLPKYFKLANCSGRPASAVINDNYVTRRHGSVIWKPPDIPKGPILFYASPIKEGTNATNNSLFPVRSHFISPKLGKLQSKCKQF</sequence>
<organism evidence="5">
    <name type="scientific">Enterobius vermicularis</name>
    <name type="common">Human pinworm</name>
    <dbReference type="NCBI Taxonomy" id="51028"/>
    <lineage>
        <taxon>Eukaryota</taxon>
        <taxon>Metazoa</taxon>
        <taxon>Ecdysozoa</taxon>
        <taxon>Nematoda</taxon>
        <taxon>Chromadorea</taxon>
        <taxon>Rhabditida</taxon>
        <taxon>Spirurina</taxon>
        <taxon>Oxyuridomorpha</taxon>
        <taxon>Oxyuroidea</taxon>
        <taxon>Oxyuridae</taxon>
        <taxon>Enterobius</taxon>
    </lineage>
</organism>
<dbReference type="EMBL" id="UXUI01013648">
    <property type="protein sequence ID" value="VDD97427.1"/>
    <property type="molecule type" value="Genomic_DNA"/>
</dbReference>
<feature type="domain" description="Reelin" evidence="2">
    <location>
        <begin position="100"/>
        <end position="175"/>
    </location>
</feature>
<dbReference type="Pfam" id="PF02014">
    <property type="entry name" value="Reeler"/>
    <property type="match status" value="1"/>
</dbReference>
<dbReference type="AlphaFoldDB" id="A0A0N4VPT2"/>
<feature type="chain" id="PRO_5043123157" evidence="1">
    <location>
        <begin position="20"/>
        <end position="207"/>
    </location>
</feature>
<gene>
    <name evidence="3" type="ORF">EVEC_LOCUS12178</name>
</gene>